<keyword evidence="2" id="KW-0472">Membrane</keyword>
<feature type="transmembrane region" description="Helical" evidence="2">
    <location>
        <begin position="47"/>
        <end position="69"/>
    </location>
</feature>
<accession>A0ABT6ZZD3</accession>
<feature type="region of interest" description="Disordered" evidence="1">
    <location>
        <begin position="1"/>
        <end position="25"/>
    </location>
</feature>
<protein>
    <submittedName>
        <fullName evidence="3">Uncharacterized protein</fullName>
    </submittedName>
</protein>
<organism evidence="3 4">
    <name type="scientific">Streptomyces iconiensis</name>
    <dbReference type="NCBI Taxonomy" id="1384038"/>
    <lineage>
        <taxon>Bacteria</taxon>
        <taxon>Bacillati</taxon>
        <taxon>Actinomycetota</taxon>
        <taxon>Actinomycetes</taxon>
        <taxon>Kitasatosporales</taxon>
        <taxon>Streptomycetaceae</taxon>
        <taxon>Streptomyces</taxon>
    </lineage>
</organism>
<evidence type="ECO:0000313" key="3">
    <source>
        <dbReference type="EMBL" id="MDJ1134217.1"/>
    </source>
</evidence>
<feature type="transmembrane region" description="Helical" evidence="2">
    <location>
        <begin position="75"/>
        <end position="94"/>
    </location>
</feature>
<evidence type="ECO:0000313" key="4">
    <source>
        <dbReference type="Proteomes" id="UP001214441"/>
    </source>
</evidence>
<dbReference type="Proteomes" id="UP001214441">
    <property type="component" value="Unassembled WGS sequence"/>
</dbReference>
<dbReference type="EMBL" id="JANCPR020000019">
    <property type="protein sequence ID" value="MDJ1134217.1"/>
    <property type="molecule type" value="Genomic_DNA"/>
</dbReference>
<name>A0ABT6ZZD3_9ACTN</name>
<evidence type="ECO:0000256" key="1">
    <source>
        <dbReference type="SAM" id="MobiDB-lite"/>
    </source>
</evidence>
<comment type="caution">
    <text evidence="3">The sequence shown here is derived from an EMBL/GenBank/DDBJ whole genome shotgun (WGS) entry which is preliminary data.</text>
</comment>
<proteinExistence type="predicted"/>
<feature type="compositionally biased region" description="Basic and acidic residues" evidence="1">
    <location>
        <begin position="1"/>
        <end position="14"/>
    </location>
</feature>
<dbReference type="RefSeq" id="WP_274045898.1">
    <property type="nucleotide sequence ID" value="NZ_JANCPR020000019.1"/>
</dbReference>
<sequence>MDDHQHGAADESGRRTGGVEAVWTTSRRHRRTRAVRMRGMWGMSWRFWTGAVAIAIAGGFVAGVLMMWLLGRPFAFSPGGAGGMLGALVGQAILRRRADKE</sequence>
<keyword evidence="2" id="KW-0812">Transmembrane</keyword>
<keyword evidence="4" id="KW-1185">Reference proteome</keyword>
<keyword evidence="2" id="KW-1133">Transmembrane helix</keyword>
<reference evidence="3 4" key="1">
    <citation type="submission" date="2023-05" db="EMBL/GenBank/DDBJ databases">
        <title>Streptantibioticus silvisoli sp. nov., acidotolerant actinomycetes 1 from pine litter.</title>
        <authorList>
            <person name="Swiecimska M."/>
            <person name="Golinska P."/>
            <person name="Sangal V."/>
            <person name="Wachnowicz B."/>
            <person name="Goodfellow M."/>
        </authorList>
    </citation>
    <scope>NUCLEOTIDE SEQUENCE [LARGE SCALE GENOMIC DNA]</scope>
    <source>
        <strain evidence="3 4">DSM 42109</strain>
    </source>
</reference>
<gene>
    <name evidence="3" type="ORF">NMN56_020070</name>
</gene>
<evidence type="ECO:0000256" key="2">
    <source>
        <dbReference type="SAM" id="Phobius"/>
    </source>
</evidence>